<reference evidence="2 3" key="1">
    <citation type="submission" date="2020-08" db="EMBL/GenBank/DDBJ databases">
        <title>Genomic Encyclopedia of Type Strains, Phase III (KMG-III): the genomes of soil and plant-associated and newly described type strains.</title>
        <authorList>
            <person name="Whitman W."/>
        </authorList>
    </citation>
    <scope>NUCLEOTIDE SEQUENCE [LARGE SCALE GENOMIC DNA]</scope>
    <source>
        <strain evidence="2 3">CECT 8640</strain>
    </source>
</reference>
<sequence length="296" mass="33528">MTYLRHFWSSKQGLTREKDLYSKIKASIATESEVSDFAVQLEHEAVKYAALTNPEHELWKGYDPATRNNMEVLIELNLLPNRPLLLAAIETFEPKEIRSLSARLVNWSVRALTLGTINSGKIEDVYCNVARSIRNSNITTAREVYDNIVDVIAGDAEFEAEFAITRVTKTSLARYYLRSLEKHSRGKEPENVPNPNPDEVNLEHVLPRNAKSEEWVGITNSGDVAAWTHRIGNMVLLQKGSNSRLGNKPFSDKRTVLANSAFVLTAEVAQEEDWGPEEIDRRQRRLAKLAVATWPR</sequence>
<dbReference type="Proteomes" id="UP000547510">
    <property type="component" value="Unassembled WGS sequence"/>
</dbReference>
<proteinExistence type="predicted"/>
<evidence type="ECO:0000313" key="3">
    <source>
        <dbReference type="Proteomes" id="UP000547510"/>
    </source>
</evidence>
<dbReference type="InterPro" id="IPR011089">
    <property type="entry name" value="GmrSD_C"/>
</dbReference>
<dbReference type="RefSeq" id="WP_184692493.1">
    <property type="nucleotide sequence ID" value="NZ_JACHJN010000006.1"/>
</dbReference>
<dbReference type="PANTHER" id="PTHR35149">
    <property type="entry name" value="SLL5132 PROTEIN"/>
    <property type="match status" value="1"/>
</dbReference>
<dbReference type="AlphaFoldDB" id="A0A841CFV3"/>
<feature type="domain" description="GmrSD restriction endonucleases C-terminal" evidence="1">
    <location>
        <begin position="155"/>
        <end position="288"/>
    </location>
</feature>
<dbReference type="EMBL" id="JACHJN010000006">
    <property type="protein sequence ID" value="MBB5957412.1"/>
    <property type="molecule type" value="Genomic_DNA"/>
</dbReference>
<dbReference type="Pfam" id="PF07510">
    <property type="entry name" value="GmrSD_C"/>
    <property type="match status" value="1"/>
</dbReference>
<gene>
    <name evidence="2" type="ORF">FHS29_004007</name>
</gene>
<evidence type="ECO:0000313" key="2">
    <source>
        <dbReference type="EMBL" id="MBB5957412.1"/>
    </source>
</evidence>
<accession>A0A841CFV3</accession>
<protein>
    <recommendedName>
        <fullName evidence="1">GmrSD restriction endonucleases C-terminal domain-containing protein</fullName>
    </recommendedName>
</protein>
<name>A0A841CFV3_9PSEU</name>
<keyword evidence="3" id="KW-1185">Reference proteome</keyword>
<comment type="caution">
    <text evidence="2">The sequence shown here is derived from an EMBL/GenBank/DDBJ whole genome shotgun (WGS) entry which is preliminary data.</text>
</comment>
<organism evidence="2 3">
    <name type="scientific">Saccharothrix tamanrassetensis</name>
    <dbReference type="NCBI Taxonomy" id="1051531"/>
    <lineage>
        <taxon>Bacteria</taxon>
        <taxon>Bacillati</taxon>
        <taxon>Actinomycetota</taxon>
        <taxon>Actinomycetes</taxon>
        <taxon>Pseudonocardiales</taxon>
        <taxon>Pseudonocardiaceae</taxon>
        <taxon>Saccharothrix</taxon>
    </lineage>
</organism>
<dbReference type="PANTHER" id="PTHR35149:SF1">
    <property type="entry name" value="DUF5655 DOMAIN-CONTAINING PROTEIN"/>
    <property type="match status" value="1"/>
</dbReference>
<evidence type="ECO:0000259" key="1">
    <source>
        <dbReference type="Pfam" id="PF07510"/>
    </source>
</evidence>